<keyword evidence="8" id="KW-1185">Reference proteome</keyword>
<evidence type="ECO:0000313" key="8">
    <source>
        <dbReference type="Proteomes" id="UP000694001"/>
    </source>
</evidence>
<evidence type="ECO:0000256" key="4">
    <source>
        <dbReference type="ARBA" id="ARBA00032976"/>
    </source>
</evidence>
<reference evidence="7" key="1">
    <citation type="submission" date="2021-06" db="EMBL/GenBank/DDBJ databases">
        <title>Elioraea tepida, sp. nov., a moderately thermophilic aerobic anoxygenic phototrophic bacterium isolated from an alkaline siliceous hot spring mat community in Yellowstone National Park, WY, USA.</title>
        <authorList>
            <person name="Saini M.K."/>
            <person name="Yoshida S."/>
            <person name="Sebastian A."/>
            <person name="Hirose S."/>
            <person name="Hara E."/>
            <person name="Tamaki H."/>
            <person name="Soulier N.T."/>
            <person name="Albert I."/>
            <person name="Hanada S."/>
            <person name="Bryant D.A."/>
            <person name="Tank M."/>
        </authorList>
    </citation>
    <scope>NUCLEOTIDE SEQUENCE</scope>
    <source>
        <strain evidence="7">MS-P2</strain>
    </source>
</reference>
<evidence type="ECO:0000256" key="3">
    <source>
        <dbReference type="ARBA" id="ARBA00020071"/>
    </source>
</evidence>
<dbReference type="PANTHER" id="PTHR10587">
    <property type="entry name" value="GLYCOSYL TRANSFERASE-RELATED"/>
    <property type="match status" value="1"/>
</dbReference>
<feature type="chain" id="PRO_5038091732" description="Chitooligosaccharide deacetylase" evidence="5">
    <location>
        <begin position="25"/>
        <end position="254"/>
    </location>
</feature>
<dbReference type="InterPro" id="IPR050248">
    <property type="entry name" value="Polysacc_deacetylase_ArnD"/>
</dbReference>
<keyword evidence="5" id="KW-0732">Signal</keyword>
<evidence type="ECO:0000256" key="5">
    <source>
        <dbReference type="SAM" id="SignalP"/>
    </source>
</evidence>
<dbReference type="AlphaFoldDB" id="A0A975U1A0"/>
<dbReference type="GO" id="GO:0005975">
    <property type="term" value="P:carbohydrate metabolic process"/>
    <property type="evidence" value="ECO:0007669"/>
    <property type="project" value="InterPro"/>
</dbReference>
<sequence>MLSRRALGAAALAALAPTSAAASACRRTVYLTIDTGWMDTAELIAEVMARHGVRATLFIADERTFRGDTSLSDSWAPFWRARVAEGHAFGSHTLRHWYFRGDEGERVRYVAWGERAGTLLDRPAFCAELRAPEERLRAMTGRGLDPIWRAPGGRTTPNALRFAEACGFSHVGWTANGFLGDELPSDRYPNDRLLERALATIRDGEVLMMHWGIRSRQQKFAEVFEALILGLKERGFCFATLTAPPPRLLAEARR</sequence>
<name>A0A975U1A0_9PROT</name>
<feature type="domain" description="NodB homology" evidence="6">
    <location>
        <begin position="27"/>
        <end position="239"/>
    </location>
</feature>
<evidence type="ECO:0000256" key="1">
    <source>
        <dbReference type="ARBA" id="ARBA00003236"/>
    </source>
</evidence>
<organism evidence="7 8">
    <name type="scientific">Elioraea tepida</name>
    <dbReference type="NCBI Taxonomy" id="2843330"/>
    <lineage>
        <taxon>Bacteria</taxon>
        <taxon>Pseudomonadati</taxon>
        <taxon>Pseudomonadota</taxon>
        <taxon>Alphaproteobacteria</taxon>
        <taxon>Acetobacterales</taxon>
        <taxon>Elioraeaceae</taxon>
        <taxon>Elioraea</taxon>
    </lineage>
</organism>
<evidence type="ECO:0000259" key="6">
    <source>
        <dbReference type="PROSITE" id="PS51677"/>
    </source>
</evidence>
<accession>A0A975U1A0</accession>
<dbReference type="GO" id="GO:0016810">
    <property type="term" value="F:hydrolase activity, acting on carbon-nitrogen (but not peptide) bonds"/>
    <property type="evidence" value="ECO:0007669"/>
    <property type="project" value="InterPro"/>
</dbReference>
<gene>
    <name evidence="7" type="ORF">KO353_09285</name>
</gene>
<dbReference type="InterPro" id="IPR002509">
    <property type="entry name" value="NODB_dom"/>
</dbReference>
<dbReference type="PROSITE" id="PS51257">
    <property type="entry name" value="PROKAR_LIPOPROTEIN"/>
    <property type="match status" value="1"/>
</dbReference>
<dbReference type="KEGG" id="elio:KO353_09285"/>
<comment type="function">
    <text evidence="1">Is involved in generating a small heat-stable compound (Nod), an acylated oligomer of N-acetylglucosamine, that stimulates mitosis in various plant protoplasts.</text>
</comment>
<evidence type="ECO:0000256" key="2">
    <source>
        <dbReference type="ARBA" id="ARBA00010973"/>
    </source>
</evidence>
<comment type="similarity">
    <text evidence="2">Belongs to the polysaccharide deacetylase family.</text>
</comment>
<evidence type="ECO:0000313" key="7">
    <source>
        <dbReference type="EMBL" id="QXM23523.1"/>
    </source>
</evidence>
<dbReference type="RefSeq" id="WP_218284382.1">
    <property type="nucleotide sequence ID" value="NZ_CP076448.1"/>
</dbReference>
<dbReference type="PANTHER" id="PTHR10587:SF137">
    <property type="entry name" value="4-DEOXY-4-FORMAMIDO-L-ARABINOSE-PHOSPHOUNDECAPRENOL DEFORMYLASE ARND-RELATED"/>
    <property type="match status" value="1"/>
</dbReference>
<dbReference type="Pfam" id="PF01522">
    <property type="entry name" value="Polysacc_deac_1"/>
    <property type="match status" value="1"/>
</dbReference>
<proteinExistence type="inferred from homology"/>
<dbReference type="EMBL" id="CP076448">
    <property type="protein sequence ID" value="QXM23523.1"/>
    <property type="molecule type" value="Genomic_DNA"/>
</dbReference>
<protein>
    <recommendedName>
        <fullName evidence="3">Chitooligosaccharide deacetylase</fullName>
    </recommendedName>
    <alternativeName>
        <fullName evidence="4">Nodulation protein B</fullName>
    </alternativeName>
</protein>
<feature type="signal peptide" evidence="5">
    <location>
        <begin position="1"/>
        <end position="24"/>
    </location>
</feature>
<dbReference type="Proteomes" id="UP000694001">
    <property type="component" value="Chromosome"/>
</dbReference>
<dbReference type="PROSITE" id="PS51677">
    <property type="entry name" value="NODB"/>
    <property type="match status" value="1"/>
</dbReference>
<dbReference type="CDD" id="cd10917">
    <property type="entry name" value="CE4_NodB_like_6s_7s"/>
    <property type="match status" value="1"/>
</dbReference>